<evidence type="ECO:0000313" key="3">
    <source>
        <dbReference type="Proteomes" id="UP000823775"/>
    </source>
</evidence>
<gene>
    <name evidence="2" type="ORF">HAX54_013888</name>
</gene>
<reference evidence="2 3" key="1">
    <citation type="journal article" date="2021" name="BMC Genomics">
        <title>Datura genome reveals duplications of psychoactive alkaloid biosynthetic genes and high mutation rate following tissue culture.</title>
        <authorList>
            <person name="Rajewski A."/>
            <person name="Carter-House D."/>
            <person name="Stajich J."/>
            <person name="Litt A."/>
        </authorList>
    </citation>
    <scope>NUCLEOTIDE SEQUENCE [LARGE SCALE GENOMIC DNA]</scope>
    <source>
        <strain evidence="2">AR-01</strain>
    </source>
</reference>
<evidence type="ECO:0000256" key="1">
    <source>
        <dbReference type="SAM" id="MobiDB-lite"/>
    </source>
</evidence>
<feature type="region of interest" description="Disordered" evidence="1">
    <location>
        <begin position="59"/>
        <end position="105"/>
    </location>
</feature>
<protein>
    <submittedName>
        <fullName evidence="2">Uncharacterized protein</fullName>
    </submittedName>
</protein>
<organism evidence="2 3">
    <name type="scientific">Datura stramonium</name>
    <name type="common">Jimsonweed</name>
    <name type="synonym">Common thornapple</name>
    <dbReference type="NCBI Taxonomy" id="4076"/>
    <lineage>
        <taxon>Eukaryota</taxon>
        <taxon>Viridiplantae</taxon>
        <taxon>Streptophyta</taxon>
        <taxon>Embryophyta</taxon>
        <taxon>Tracheophyta</taxon>
        <taxon>Spermatophyta</taxon>
        <taxon>Magnoliopsida</taxon>
        <taxon>eudicotyledons</taxon>
        <taxon>Gunneridae</taxon>
        <taxon>Pentapetalae</taxon>
        <taxon>asterids</taxon>
        <taxon>lamiids</taxon>
        <taxon>Solanales</taxon>
        <taxon>Solanaceae</taxon>
        <taxon>Solanoideae</taxon>
        <taxon>Datureae</taxon>
        <taxon>Datura</taxon>
    </lineage>
</organism>
<comment type="caution">
    <text evidence="2">The sequence shown here is derived from an EMBL/GenBank/DDBJ whole genome shotgun (WGS) entry which is preliminary data.</text>
</comment>
<evidence type="ECO:0000313" key="2">
    <source>
        <dbReference type="EMBL" id="MCD7472607.1"/>
    </source>
</evidence>
<accession>A0ABS8TPS7</accession>
<feature type="compositionally biased region" description="Basic and acidic residues" evidence="1">
    <location>
        <begin position="95"/>
        <end position="105"/>
    </location>
</feature>
<dbReference type="Proteomes" id="UP000823775">
    <property type="component" value="Unassembled WGS sequence"/>
</dbReference>
<name>A0ABS8TPS7_DATST</name>
<proteinExistence type="predicted"/>
<dbReference type="EMBL" id="JACEIK010001848">
    <property type="protein sequence ID" value="MCD7472607.1"/>
    <property type="molecule type" value="Genomic_DNA"/>
</dbReference>
<keyword evidence="3" id="KW-1185">Reference proteome</keyword>
<sequence length="105" mass="12038">MRLIRRPHLVRRGHVLGRGYLPERIRITHCLHNGNARDAARVSTADTYRMNQLVRLASAMESGTPKQGDPKEKGKAKKKRLVDSEFSSNPEIEETLCKTKEDEER</sequence>